<dbReference type="Pfam" id="PF00391">
    <property type="entry name" value="PEP-utilizers"/>
    <property type="match status" value="1"/>
</dbReference>
<dbReference type="GO" id="GO:0005524">
    <property type="term" value="F:ATP binding"/>
    <property type="evidence" value="ECO:0007669"/>
    <property type="project" value="InterPro"/>
</dbReference>
<dbReference type="Gene3D" id="3.30.1490.20">
    <property type="entry name" value="ATP-grasp fold, A domain"/>
    <property type="match status" value="1"/>
</dbReference>
<dbReference type="InterPro" id="IPR013815">
    <property type="entry name" value="ATP_grasp_subdomain_1"/>
</dbReference>
<name>A0A401ZRG2_9CHLR</name>
<dbReference type="Proteomes" id="UP000287224">
    <property type="component" value="Unassembled WGS sequence"/>
</dbReference>
<dbReference type="EMBL" id="BIFQ01000002">
    <property type="protein sequence ID" value="GCE09443.1"/>
    <property type="molecule type" value="Genomic_DNA"/>
</dbReference>
<sequence length="871" mass="96906">MEYICALADVQRQEVNVAGGKGANLGALIHAGFPVPAGFILLTEAYQHFLDTYNLLSEIEHLEQSVTPGDITSCERAAQAIRTLFMQHPIPDVTAQAISQVYQQLDTPGVAIRSSATTEDSPVASFAGLHESYLNVGSLEDVFTAVQQCWSSLWTPRAMSYRARLGLSSQRVSMAVIIQQMVPAVASGVLFTVNPVSGSREEMMINAVWGIGEALVSGQITPESILIEKVTGCIRRQGANGGIGTALAPSVLSDEQVEQLISLGERIEKHFGMPYDIEWTLVKGQIFIVQARPITTLATTLSLSANHDLPIPPGDDSWDREQDQPPQPYDIWTRTNVGENLPYPVTPLTETHFPVIFGLDSESSQPNQPQMVRRLYGRLYFNEGALVHSFTEELGLPASWLHKIWGSRPRGAQLEQNAFRPWRLSRRLFLLVTRPKPKKKKVKTPKDSPEQFFAHVDQWVNDFERIDLDRLDDEQLWQEGLPTWSQRGAYAWAANMRFSIGAAISYGILERIVHWWAHKDLAQDLVTGLPGVYSAEVGPDLWQMARIAQEGGIQEWLLSSDPRTALDRLRSDEGGRQIIAQLAAFLARHGHRCPNELEMRNPRWAEEPEQVIELIASYLNADKHSDPVMIEARQRQRRTVAVSTVESGLDPIRRLIFRFVLARAQRAVAVRDNSRYTMVKFLFPVRKIYAELGRRWVEAGQLTLADDIFFLTIPEIEQLIATHGVSPEVQTSIEQRRLAYDFWFTMVAPEALNAYGTPITDEGENAMRLQGMGVSGGTMRGRARIIKTMQEAMQLTSGDIFVTSATDPGWTPVFPLVGGIVLEIGGQLSHGAIIAREYGIPAIVNVPGAMRLIRDGQIIAIDGSTGIIKLS</sequence>
<dbReference type="Gene3D" id="3.50.30.10">
    <property type="entry name" value="Phosphohistidine domain"/>
    <property type="match status" value="1"/>
</dbReference>
<proteinExistence type="predicted"/>
<dbReference type="InterPro" id="IPR051549">
    <property type="entry name" value="PEP_Utilizing_Enz"/>
</dbReference>
<accession>A0A401ZRG2</accession>
<comment type="caution">
    <text evidence="3">The sequence shown here is derived from an EMBL/GenBank/DDBJ whole genome shotgun (WGS) entry which is preliminary data.</text>
</comment>
<reference evidence="4" key="1">
    <citation type="submission" date="2018-12" db="EMBL/GenBank/DDBJ databases">
        <title>Tengunoibacter tsumagoiensis gen. nov., sp. nov., Dictyobacter kobayashii sp. nov., D. alpinus sp. nov., and D. joshuensis sp. nov. and description of Dictyobacteraceae fam. nov. within the order Ktedonobacterales isolated from Tengu-no-mugimeshi.</title>
        <authorList>
            <person name="Wang C.M."/>
            <person name="Zheng Y."/>
            <person name="Sakai Y."/>
            <person name="Toyoda A."/>
            <person name="Minakuchi Y."/>
            <person name="Abe K."/>
            <person name="Yokota A."/>
            <person name="Yabe S."/>
        </authorList>
    </citation>
    <scope>NUCLEOTIDE SEQUENCE [LARGE SCALE GENOMIC DNA]</scope>
    <source>
        <strain evidence="4">S-27</strain>
    </source>
</reference>
<dbReference type="PANTHER" id="PTHR43615:SF1">
    <property type="entry name" value="PPDK_N DOMAIN-CONTAINING PROTEIN"/>
    <property type="match status" value="1"/>
</dbReference>
<evidence type="ECO:0000259" key="2">
    <source>
        <dbReference type="Pfam" id="PF01326"/>
    </source>
</evidence>
<organism evidence="3 4">
    <name type="scientific">Dictyobacter aurantiacus</name>
    <dbReference type="NCBI Taxonomy" id="1936993"/>
    <lineage>
        <taxon>Bacteria</taxon>
        <taxon>Bacillati</taxon>
        <taxon>Chloroflexota</taxon>
        <taxon>Ktedonobacteria</taxon>
        <taxon>Ktedonobacterales</taxon>
        <taxon>Dictyobacteraceae</taxon>
        <taxon>Dictyobacter</taxon>
    </lineage>
</organism>
<gene>
    <name evidence="3" type="ORF">KDAU_67720</name>
</gene>
<dbReference type="AlphaFoldDB" id="A0A401ZRG2"/>
<evidence type="ECO:0000313" key="4">
    <source>
        <dbReference type="Proteomes" id="UP000287224"/>
    </source>
</evidence>
<evidence type="ECO:0000313" key="3">
    <source>
        <dbReference type="EMBL" id="GCE09443.1"/>
    </source>
</evidence>
<dbReference type="PANTHER" id="PTHR43615">
    <property type="entry name" value="PHOSPHOENOLPYRUVATE SYNTHASE-RELATED"/>
    <property type="match status" value="1"/>
</dbReference>
<feature type="domain" description="Pyruvate phosphate dikinase AMP/ATP-binding" evidence="2">
    <location>
        <begin position="16"/>
        <end position="299"/>
    </location>
</feature>
<dbReference type="RefSeq" id="WP_126601886.1">
    <property type="nucleotide sequence ID" value="NZ_BIFQ01000002.1"/>
</dbReference>
<dbReference type="InterPro" id="IPR036637">
    <property type="entry name" value="Phosphohistidine_dom_sf"/>
</dbReference>
<evidence type="ECO:0000259" key="1">
    <source>
        <dbReference type="Pfam" id="PF00391"/>
    </source>
</evidence>
<dbReference type="InterPro" id="IPR008279">
    <property type="entry name" value="PEP-util_enz_mobile_dom"/>
</dbReference>
<dbReference type="Pfam" id="PF01326">
    <property type="entry name" value="PPDK_N"/>
    <property type="match status" value="1"/>
</dbReference>
<feature type="domain" description="PEP-utilising enzyme mobile" evidence="1">
    <location>
        <begin position="796"/>
        <end position="866"/>
    </location>
</feature>
<dbReference type="InterPro" id="IPR002192">
    <property type="entry name" value="PPDK_AMP/ATP-bd"/>
</dbReference>
<dbReference type="Gene3D" id="3.30.470.20">
    <property type="entry name" value="ATP-grasp fold, B domain"/>
    <property type="match status" value="1"/>
</dbReference>
<protein>
    <recommendedName>
        <fullName evidence="5">Phosphoenolpyruvate synthase</fullName>
    </recommendedName>
</protein>
<evidence type="ECO:0008006" key="5">
    <source>
        <dbReference type="Google" id="ProtNLM"/>
    </source>
</evidence>
<dbReference type="OrthoDB" id="9765468at2"/>
<keyword evidence="4" id="KW-1185">Reference proteome</keyword>
<dbReference type="SUPFAM" id="SSF52009">
    <property type="entry name" value="Phosphohistidine domain"/>
    <property type="match status" value="1"/>
</dbReference>
<dbReference type="GO" id="GO:0016301">
    <property type="term" value="F:kinase activity"/>
    <property type="evidence" value="ECO:0007669"/>
    <property type="project" value="InterPro"/>
</dbReference>
<dbReference type="SUPFAM" id="SSF56059">
    <property type="entry name" value="Glutathione synthetase ATP-binding domain-like"/>
    <property type="match status" value="1"/>
</dbReference>